<keyword evidence="3" id="KW-1185">Reference proteome</keyword>
<evidence type="ECO:0000313" key="3">
    <source>
        <dbReference type="Proteomes" id="UP000588604"/>
    </source>
</evidence>
<feature type="chain" id="PRO_5032971318" description="Porin" evidence="1">
    <location>
        <begin position="19"/>
        <end position="449"/>
    </location>
</feature>
<feature type="signal peptide" evidence="1">
    <location>
        <begin position="1"/>
        <end position="18"/>
    </location>
</feature>
<dbReference type="RefSeq" id="WP_184496300.1">
    <property type="nucleotide sequence ID" value="NZ_JACIJO010000003.1"/>
</dbReference>
<proteinExistence type="predicted"/>
<dbReference type="Gene3D" id="2.40.160.10">
    <property type="entry name" value="Porin"/>
    <property type="match status" value="1"/>
</dbReference>
<evidence type="ECO:0000313" key="2">
    <source>
        <dbReference type="EMBL" id="MBB6327472.1"/>
    </source>
</evidence>
<sequence length="449" mass="51117">MRNLILGFLLVLSFFAKAQVPEKKLEVVPDIHFRMFWMSTSYPTDFKNDFALGSSLNLGTKLTFAENLQLHVGYRVYGNLWSSELTQPDPLSGLGNRYEVGLFDLLNPEDKFFGKLETLSLSYSKANWGAKIGRMGINSDWINAQDGRLAPTAIEGIHTWFSPNSNWEIGLWGINRIGVRGTSKWLGIGESIGVFPVGRDVNGNPSSYSGNTSSDWIGILEVSHEIENFGEVSFSETLVDNISNTLWGKLERTWLTNNKGKILSGIQFGFQHGIGEGGNPDPVFQYKNPSDRNWVVSGKLGYSVKKWNTSISYSHLGGNGRWLSPREWGKDAWYTFIPRERNEGFESMDALVFYAEYKLEESGLKPYVYFGLHWLPDVSDSQANKYAFTSYRQINLGLKYQPKELKSWDLHLIVMNKEALGEVNLTPRQRYNKLEMIHVNVMVNWRPFQ</sequence>
<accession>A0A841MGZ1</accession>
<dbReference type="InterPro" id="IPR023614">
    <property type="entry name" value="Porin_dom_sf"/>
</dbReference>
<evidence type="ECO:0000256" key="1">
    <source>
        <dbReference type="SAM" id="SignalP"/>
    </source>
</evidence>
<reference evidence="2 3" key="1">
    <citation type="submission" date="2020-08" db="EMBL/GenBank/DDBJ databases">
        <title>Genomic Encyclopedia of Type Strains, Phase IV (KMG-IV): sequencing the most valuable type-strain genomes for metagenomic binning, comparative biology and taxonomic classification.</title>
        <authorList>
            <person name="Goeker M."/>
        </authorList>
    </citation>
    <scope>NUCLEOTIDE SEQUENCE [LARGE SCALE GENOMIC DNA]</scope>
    <source>
        <strain evidence="2 3">DSM 102044</strain>
    </source>
</reference>
<comment type="caution">
    <text evidence="2">The sequence shown here is derived from an EMBL/GenBank/DDBJ whole genome shotgun (WGS) entry which is preliminary data.</text>
</comment>
<keyword evidence="1" id="KW-0732">Signal</keyword>
<dbReference type="AlphaFoldDB" id="A0A841MGZ1"/>
<protein>
    <recommendedName>
        <fullName evidence="4">Porin</fullName>
    </recommendedName>
</protein>
<gene>
    <name evidence="2" type="ORF">FHS59_003115</name>
</gene>
<name>A0A841MGZ1_9BACT</name>
<dbReference type="Proteomes" id="UP000588604">
    <property type="component" value="Unassembled WGS sequence"/>
</dbReference>
<evidence type="ECO:0008006" key="4">
    <source>
        <dbReference type="Google" id="ProtNLM"/>
    </source>
</evidence>
<dbReference type="EMBL" id="JACIJO010000003">
    <property type="protein sequence ID" value="MBB6327472.1"/>
    <property type="molecule type" value="Genomic_DNA"/>
</dbReference>
<organism evidence="2 3">
    <name type="scientific">Algoriphagus iocasae</name>
    <dbReference type="NCBI Taxonomy" id="1836499"/>
    <lineage>
        <taxon>Bacteria</taxon>
        <taxon>Pseudomonadati</taxon>
        <taxon>Bacteroidota</taxon>
        <taxon>Cytophagia</taxon>
        <taxon>Cytophagales</taxon>
        <taxon>Cyclobacteriaceae</taxon>
        <taxon>Algoriphagus</taxon>
    </lineage>
</organism>